<dbReference type="GO" id="GO:0016289">
    <property type="term" value="F:acyl-CoA hydrolase activity"/>
    <property type="evidence" value="ECO:0007669"/>
    <property type="project" value="UniProtKB-ARBA"/>
</dbReference>
<dbReference type="NCBIfam" id="TIGR00369">
    <property type="entry name" value="unchar_dom_1"/>
    <property type="match status" value="1"/>
</dbReference>
<dbReference type="OrthoDB" id="9805304at2"/>
<dbReference type="RefSeq" id="WP_113270789.1">
    <property type="nucleotide sequence ID" value="NZ_QNTU01000013.1"/>
</dbReference>
<reference evidence="4" key="1">
    <citation type="submission" date="2018-06" db="EMBL/GenBank/DDBJ databases">
        <title>Whole genome sequencing of four bacterial strains from South Shetland trench revealing bio-synthetic gene clusters.</title>
        <authorList>
            <person name="Abdel-Mageed W.M."/>
            <person name="Lehri B."/>
            <person name="Jarmusch S."/>
            <person name="Miranda K."/>
            <person name="Goodfellow M."/>
            <person name="Jaspars M."/>
            <person name="Karlyshev A.V."/>
        </authorList>
    </citation>
    <scope>NUCLEOTIDE SEQUENCE [LARGE SCALE GENOMIC DNA]</scope>
    <source>
        <strain evidence="4">SST4</strain>
    </source>
</reference>
<dbReference type="AlphaFoldDB" id="A0A365TKD1"/>
<name>A0A365TKD1_9GAMM</name>
<evidence type="ECO:0000259" key="2">
    <source>
        <dbReference type="Pfam" id="PF03061"/>
    </source>
</evidence>
<feature type="domain" description="Thioesterase" evidence="2">
    <location>
        <begin position="49"/>
        <end position="120"/>
    </location>
</feature>
<keyword evidence="4" id="KW-1185">Reference proteome</keyword>
<dbReference type="SUPFAM" id="SSF54637">
    <property type="entry name" value="Thioesterase/thiol ester dehydrase-isomerase"/>
    <property type="match status" value="1"/>
</dbReference>
<evidence type="ECO:0000313" key="3">
    <source>
        <dbReference type="EMBL" id="RBI65875.1"/>
    </source>
</evidence>
<dbReference type="Proteomes" id="UP000252204">
    <property type="component" value="Unassembled WGS sequence"/>
</dbReference>
<dbReference type="InterPro" id="IPR029069">
    <property type="entry name" value="HotDog_dom_sf"/>
</dbReference>
<dbReference type="Gene3D" id="3.10.129.10">
    <property type="entry name" value="Hotdog Thioesterase"/>
    <property type="match status" value="1"/>
</dbReference>
<keyword evidence="1" id="KW-0378">Hydrolase</keyword>
<evidence type="ECO:0000313" key="4">
    <source>
        <dbReference type="Proteomes" id="UP000252204"/>
    </source>
</evidence>
<gene>
    <name evidence="3" type="ORF">DQ400_16600</name>
</gene>
<dbReference type="InterPro" id="IPR003736">
    <property type="entry name" value="PAAI_dom"/>
</dbReference>
<organism evidence="3 4">
    <name type="scientific">Vreelandella sulfidaeris</name>
    <dbReference type="NCBI Taxonomy" id="115553"/>
    <lineage>
        <taxon>Bacteria</taxon>
        <taxon>Pseudomonadati</taxon>
        <taxon>Pseudomonadota</taxon>
        <taxon>Gammaproteobacteria</taxon>
        <taxon>Oceanospirillales</taxon>
        <taxon>Halomonadaceae</taxon>
        <taxon>Vreelandella</taxon>
    </lineage>
</organism>
<sequence>MTVMTAEQIEHFLDEVFPQRMGKIESVGEMRATLRLVIGNEHLRPGPRVSGPTMMGFADVAMYVAILAQIGPEAMAVTSDLNCHFLRAASGDHDIIAHAKLIKLGRRLAVGEVQIFSASDDIRPVVHVTASYALPDVRSDVRSGNA</sequence>
<dbReference type="InterPro" id="IPR006683">
    <property type="entry name" value="Thioestr_dom"/>
</dbReference>
<dbReference type="Pfam" id="PF03061">
    <property type="entry name" value="4HBT"/>
    <property type="match status" value="1"/>
</dbReference>
<proteinExistence type="predicted"/>
<evidence type="ECO:0000256" key="1">
    <source>
        <dbReference type="ARBA" id="ARBA00022801"/>
    </source>
</evidence>
<protein>
    <submittedName>
        <fullName evidence="3">Phenylacetic acid degradation protein</fullName>
    </submittedName>
</protein>
<accession>A0A365TKD1</accession>
<dbReference type="CDD" id="cd03443">
    <property type="entry name" value="PaaI_thioesterase"/>
    <property type="match status" value="1"/>
</dbReference>
<dbReference type="EMBL" id="QNTU01000013">
    <property type="protein sequence ID" value="RBI65875.1"/>
    <property type="molecule type" value="Genomic_DNA"/>
</dbReference>
<comment type="caution">
    <text evidence="3">The sequence shown here is derived from an EMBL/GenBank/DDBJ whole genome shotgun (WGS) entry which is preliminary data.</text>
</comment>